<evidence type="ECO:0000313" key="2">
    <source>
        <dbReference type="Proteomes" id="UP000054815"/>
    </source>
</evidence>
<reference evidence="1 2" key="1">
    <citation type="submission" date="2015-01" db="EMBL/GenBank/DDBJ databases">
        <title>Evolution of Trichinella species and genotypes.</title>
        <authorList>
            <person name="Korhonen P.K."/>
            <person name="Edoardo P."/>
            <person name="Giuseppe L.R."/>
            <person name="Gasser R.B."/>
        </authorList>
    </citation>
    <scope>NUCLEOTIDE SEQUENCE [LARGE SCALE GENOMIC DNA]</scope>
    <source>
        <strain evidence="1">ISS141</strain>
    </source>
</reference>
<sequence length="63" mass="7167">MDKLFLHLQGAVDTLNEMVKIYSTERGSRRWPLVLFMNVLKIVALNALIPFTQDASMTALTED</sequence>
<organism evidence="1 2">
    <name type="scientific">Trichinella pseudospiralis</name>
    <name type="common">Parasitic roundworm</name>
    <dbReference type="NCBI Taxonomy" id="6337"/>
    <lineage>
        <taxon>Eukaryota</taxon>
        <taxon>Metazoa</taxon>
        <taxon>Ecdysozoa</taxon>
        <taxon>Nematoda</taxon>
        <taxon>Enoplea</taxon>
        <taxon>Dorylaimia</taxon>
        <taxon>Trichinellida</taxon>
        <taxon>Trichinellidae</taxon>
        <taxon>Trichinella</taxon>
    </lineage>
</organism>
<comment type="caution">
    <text evidence="1">The sequence shown here is derived from an EMBL/GenBank/DDBJ whole genome shotgun (WGS) entry which is preliminary data.</text>
</comment>
<evidence type="ECO:0008006" key="3">
    <source>
        <dbReference type="Google" id="ProtNLM"/>
    </source>
</evidence>
<gene>
    <name evidence="1" type="ORF">T4E_6722</name>
</gene>
<name>A0A0V0XJ79_TRIPS</name>
<protein>
    <recommendedName>
        <fullName evidence="3">PiggyBac transposable element-derived protein domain-containing protein</fullName>
    </recommendedName>
</protein>
<evidence type="ECO:0000313" key="1">
    <source>
        <dbReference type="EMBL" id="KRX88061.1"/>
    </source>
</evidence>
<proteinExistence type="predicted"/>
<dbReference type="Proteomes" id="UP000054815">
    <property type="component" value="Unassembled WGS sequence"/>
</dbReference>
<accession>A0A0V0XJ79</accession>
<dbReference type="STRING" id="6337.A0A0V0XJ79"/>
<dbReference type="EMBL" id="JYDU01000252">
    <property type="protein sequence ID" value="KRX88061.1"/>
    <property type="molecule type" value="Genomic_DNA"/>
</dbReference>
<dbReference type="AlphaFoldDB" id="A0A0V0XJ79"/>